<dbReference type="Proteomes" id="UP001234202">
    <property type="component" value="Unassembled WGS sequence"/>
</dbReference>
<name>A0ACC2XFA6_9TREE</name>
<protein>
    <submittedName>
        <fullName evidence="1">Uncharacterized protein</fullName>
    </submittedName>
</protein>
<comment type="caution">
    <text evidence="1">The sequence shown here is derived from an EMBL/GenBank/DDBJ whole genome shotgun (WGS) entry which is preliminary data.</text>
</comment>
<sequence>MEPAEGHLLSDESIGTGSSTSPIDDRKSTRPAATPSSSTKHEDHPPGSTLSPQPSPPSSDQHGCWSPQSAHTFGEDVQTPKGFIGIHAGKPSHDSGYSHAASQSTGMASGTTTPNSALSIGSSSELFHATTLKVSGQDAEALTRARQVFSPNPTSSGLNESGMNFPIGSQGLGSPPLPPAPLLAPIPSSPPTGPTFKSRMPANLALRSSSLNTTASSRDATLSSRNSPLRQSMTFEQEQFKSLDPNRERREEIEMLASPGTADPTVEGGRVHPTDIDPMHSATSYPHHLSPDITTRHNIEDASFSPISLAAIQHTSPPKPSRRTSSSGAMYRDAGTSPKADYVIAVVGAEQVGKTTMIGKAFKAWGLSEPMSILLEGSKPLPRISRYAAAVDTGQPPRKRLVEILEIDIRALRRLDSPSDVRSAWPTILPHIDGVMVCYDASNIDSLIGLPEVVRDLCHHLPAMVIACKSDPGADAELAIKPIEGNEIGAPYGIGLVELSVLVQQGRHKMRMSFGWMLKAISKQRRNRSTESSQTPITASSQHYLDQQDEQVQTPKRATMRHNSPVIGDRDMHAHVSPTAYSEQSSRPSQSRRSTSDGAIASVTAEKGDDELRRRVEEQSVTLPHNSESGRRRQNSADMAKDIRPLAFKQ</sequence>
<dbReference type="EMBL" id="JASBWV010000017">
    <property type="protein sequence ID" value="KAJ9121397.1"/>
    <property type="molecule type" value="Genomic_DNA"/>
</dbReference>
<keyword evidence="2" id="KW-1185">Reference proteome</keyword>
<reference evidence="1" key="1">
    <citation type="submission" date="2023-04" db="EMBL/GenBank/DDBJ databases">
        <title>Draft Genome sequencing of Naganishia species isolated from polar environments using Oxford Nanopore Technology.</title>
        <authorList>
            <person name="Leo P."/>
            <person name="Venkateswaran K."/>
        </authorList>
    </citation>
    <scope>NUCLEOTIDE SEQUENCE</scope>
    <source>
        <strain evidence="1">DBVPG 5303</strain>
    </source>
</reference>
<organism evidence="1 2">
    <name type="scientific">Naganishia onofrii</name>
    <dbReference type="NCBI Taxonomy" id="1851511"/>
    <lineage>
        <taxon>Eukaryota</taxon>
        <taxon>Fungi</taxon>
        <taxon>Dikarya</taxon>
        <taxon>Basidiomycota</taxon>
        <taxon>Agaricomycotina</taxon>
        <taxon>Tremellomycetes</taxon>
        <taxon>Filobasidiales</taxon>
        <taxon>Filobasidiaceae</taxon>
        <taxon>Naganishia</taxon>
    </lineage>
</organism>
<evidence type="ECO:0000313" key="2">
    <source>
        <dbReference type="Proteomes" id="UP001234202"/>
    </source>
</evidence>
<evidence type="ECO:0000313" key="1">
    <source>
        <dbReference type="EMBL" id="KAJ9121397.1"/>
    </source>
</evidence>
<accession>A0ACC2XFA6</accession>
<proteinExistence type="predicted"/>
<gene>
    <name evidence="1" type="ORF">QFC24_004735</name>
</gene>